<dbReference type="AlphaFoldDB" id="A0A829YQ94"/>
<evidence type="ECO:0000256" key="1">
    <source>
        <dbReference type="ARBA" id="ARBA00002397"/>
    </source>
</evidence>
<proteinExistence type="inferred from homology"/>
<comment type="caution">
    <text evidence="4">The sequence shown here is derived from an EMBL/GenBank/DDBJ whole genome shotgun (WGS) entry which is preliminary data.</text>
</comment>
<evidence type="ECO:0000256" key="3">
    <source>
        <dbReference type="ARBA" id="ARBA00022795"/>
    </source>
</evidence>
<dbReference type="InterPro" id="IPR036679">
    <property type="entry name" value="FlgN-like_sf"/>
</dbReference>
<evidence type="ECO:0008006" key="6">
    <source>
        <dbReference type="Google" id="ProtNLM"/>
    </source>
</evidence>
<dbReference type="GO" id="GO:0044780">
    <property type="term" value="P:bacterial-type flagellum assembly"/>
    <property type="evidence" value="ECO:0007669"/>
    <property type="project" value="InterPro"/>
</dbReference>
<comment type="function">
    <text evidence="1">Required for the efficient initiation of filament assembly.</text>
</comment>
<evidence type="ECO:0000313" key="4">
    <source>
        <dbReference type="EMBL" id="GFE84778.1"/>
    </source>
</evidence>
<dbReference type="InterPro" id="IPR007809">
    <property type="entry name" value="FlgN-like"/>
</dbReference>
<dbReference type="Gene3D" id="1.20.58.300">
    <property type="entry name" value="FlgN-like"/>
    <property type="match status" value="1"/>
</dbReference>
<dbReference type="SUPFAM" id="SSF140566">
    <property type="entry name" value="FlgN-like"/>
    <property type="match status" value="1"/>
</dbReference>
<protein>
    <recommendedName>
        <fullName evidence="6">Flagellar protein FlgN</fullName>
    </recommendedName>
</protein>
<keyword evidence="5" id="KW-1185">Reference proteome</keyword>
<dbReference type="RefSeq" id="WP_161816359.1">
    <property type="nucleotide sequence ID" value="NZ_BLJN01000010.1"/>
</dbReference>
<accession>A0A829YQ94</accession>
<comment type="similarity">
    <text evidence="2">Belongs to the FlgN family.</text>
</comment>
<evidence type="ECO:0000313" key="5">
    <source>
        <dbReference type="Proteomes" id="UP000445000"/>
    </source>
</evidence>
<dbReference type="EMBL" id="BLJN01000010">
    <property type="protein sequence ID" value="GFE84778.1"/>
    <property type="molecule type" value="Genomic_DNA"/>
</dbReference>
<keyword evidence="3" id="KW-1005">Bacterial flagellum biogenesis</keyword>
<sequence>MDPVVCRDTLDKLITEESGTLDQLHQLLEREHEYLVANDVDALERAGNARQNCIGTLMRIDDDRKALCRALNVSPDQQGLDRVLAWCDPSKQLRRRWKELGERADRCRAANDRNGALVTARMSRVQGMLDIVTGRANQPKTYGRQGAFENQPRTGRVIISV</sequence>
<name>A0A829YQ94_9GAMM</name>
<organism evidence="4 5">
    <name type="scientific">Steroidobacter agaridevorans</name>
    <dbReference type="NCBI Taxonomy" id="2695856"/>
    <lineage>
        <taxon>Bacteria</taxon>
        <taxon>Pseudomonadati</taxon>
        <taxon>Pseudomonadota</taxon>
        <taxon>Gammaproteobacteria</taxon>
        <taxon>Steroidobacterales</taxon>
        <taxon>Steroidobacteraceae</taxon>
        <taxon>Steroidobacter</taxon>
    </lineage>
</organism>
<evidence type="ECO:0000256" key="2">
    <source>
        <dbReference type="ARBA" id="ARBA00007703"/>
    </source>
</evidence>
<dbReference type="Pfam" id="PF05130">
    <property type="entry name" value="FlgN"/>
    <property type="match status" value="1"/>
</dbReference>
<gene>
    <name evidence="4" type="ORF">GCM10011487_67780</name>
</gene>
<dbReference type="Proteomes" id="UP000445000">
    <property type="component" value="Unassembled WGS sequence"/>
</dbReference>
<reference evidence="5" key="1">
    <citation type="submission" date="2020-01" db="EMBL/GenBank/DDBJ databases">
        <title>'Steroidobacter agaridevorans' sp. nov., agar-degrading bacteria isolated from rhizosphere soils.</title>
        <authorList>
            <person name="Ikenaga M."/>
            <person name="Kataoka M."/>
            <person name="Murouchi A."/>
            <person name="Katsuragi S."/>
            <person name="Sakai M."/>
        </authorList>
    </citation>
    <scope>NUCLEOTIDE SEQUENCE [LARGE SCALE GENOMIC DNA]</scope>
    <source>
        <strain evidence="5">YU21-B</strain>
    </source>
</reference>